<dbReference type="InterPro" id="IPR041617">
    <property type="entry name" value="TPR_MalT"/>
</dbReference>
<dbReference type="PROSITE" id="PS50043">
    <property type="entry name" value="HTH_LUXR_2"/>
    <property type="match status" value="1"/>
</dbReference>
<comment type="caution">
    <text evidence="5">The sequence shown here is derived from an EMBL/GenBank/DDBJ whole genome shotgun (WGS) entry which is preliminary data.</text>
</comment>
<dbReference type="Pfam" id="PF17874">
    <property type="entry name" value="TPR_MalT"/>
    <property type="match status" value="1"/>
</dbReference>
<sequence>MLDIASHMLQRSRIAPPGDRDCVIAVVAPAGYGKTTLAAQWFAEAQQSHGAGWLQIDERSRDPAVFIGSLAEALEAECRQTSSDYFGTQDYEEGLQACLEQVQKCVARRLLVVDDAHLLAGSGAMTLFHRLLLSAPPQLIVVLTSRDAEGLGLAPLAQRGRVRWVTDAQLAFSAEEIAALALQGGLALGASDLETLNTATEGWPALTSMALHGLLSGVSAKQHFGGLAGLSAASYVRDCFLAHLTGSERSLVEVLATLPEATPGLLESLSADTEIGKLLERFERIGIVRRHGQTAGQSCYRMHPFVREVAGRGSAIERSGLLTRAAHWWWDRQDSDRAIRMTLLAGMSTELKRWLRFYAPVLVHREGRHETFLGLLCQAEGLWGQIDPELLPYAVSSLMFLRRYDEAERMLDRAATVPPSSDSRRSDSDPAELQRAVIAGLRDDYATAGRYARGWLQRGGGDVFHQGLAWIVTAFAQKCASQFAEAEHSLTRARSLLSGVQATYGIGWSRVIQALSLLKQGHYREVLVETETGMRELAGTQDVADLLALLRATAALVQYERGDLDQCIQSLNAAMPHLHRQGIVDAMIAGYVAAARVQAASGRLAAGLDLLAEGQRVGQDKGFSRLSITLCAERSVMLLREGAVLEAVETARGAGLLLDDAPVGVERDKDVRLRVRLALARGTSVDADALLSGATAHAKESGQRRKLAELRMLEALCHFHRGDERAAGAALTASLEIGLNRGYRRMYLDEGAALREMLLAPQVQSALQPSITQFARELADDRRPASLSAGVEPLSERECEVLQMVSRGLSNQEIGLQLFLSEGTVKWHLHNVYGKLGVGTRTAAVHEARRAGFIG</sequence>
<evidence type="ECO:0000313" key="6">
    <source>
        <dbReference type="Proteomes" id="UP001254608"/>
    </source>
</evidence>
<dbReference type="Gene3D" id="1.10.10.10">
    <property type="entry name" value="Winged helix-like DNA-binding domain superfamily/Winged helix DNA-binding domain"/>
    <property type="match status" value="1"/>
</dbReference>
<dbReference type="Gene3D" id="3.40.50.300">
    <property type="entry name" value="P-loop containing nucleotide triphosphate hydrolases"/>
    <property type="match status" value="1"/>
</dbReference>
<dbReference type="PRINTS" id="PR00038">
    <property type="entry name" value="HTHLUXR"/>
</dbReference>
<dbReference type="EMBL" id="JAVRIC010000045">
    <property type="protein sequence ID" value="MDT0499266.1"/>
    <property type="molecule type" value="Genomic_DNA"/>
</dbReference>
<reference evidence="5 6" key="1">
    <citation type="submission" date="2023-09" db="EMBL/GenBank/DDBJ databases">
        <authorList>
            <person name="Rey-Velasco X."/>
        </authorList>
    </citation>
    <scope>NUCLEOTIDE SEQUENCE [LARGE SCALE GENOMIC DNA]</scope>
    <source>
        <strain evidence="5 6">W345</strain>
    </source>
</reference>
<dbReference type="Pfam" id="PF13401">
    <property type="entry name" value="AAA_22"/>
    <property type="match status" value="1"/>
</dbReference>
<evidence type="ECO:0000256" key="2">
    <source>
        <dbReference type="ARBA" id="ARBA00023125"/>
    </source>
</evidence>
<dbReference type="Gene3D" id="1.25.40.10">
    <property type="entry name" value="Tetratricopeptide repeat domain"/>
    <property type="match status" value="1"/>
</dbReference>
<name>A0ABU2WN29_9GAMM</name>
<keyword evidence="6" id="KW-1185">Reference proteome</keyword>
<keyword evidence="1" id="KW-0805">Transcription regulation</keyword>
<dbReference type="CDD" id="cd06170">
    <property type="entry name" value="LuxR_C_like"/>
    <property type="match status" value="1"/>
</dbReference>
<dbReference type="SMART" id="SM00421">
    <property type="entry name" value="HTH_LUXR"/>
    <property type="match status" value="1"/>
</dbReference>
<dbReference type="InterPro" id="IPR036388">
    <property type="entry name" value="WH-like_DNA-bd_sf"/>
</dbReference>
<evidence type="ECO:0000259" key="4">
    <source>
        <dbReference type="PROSITE" id="PS50043"/>
    </source>
</evidence>
<dbReference type="InterPro" id="IPR027417">
    <property type="entry name" value="P-loop_NTPase"/>
</dbReference>
<dbReference type="Proteomes" id="UP001254608">
    <property type="component" value="Unassembled WGS sequence"/>
</dbReference>
<dbReference type="PROSITE" id="PS00622">
    <property type="entry name" value="HTH_LUXR_1"/>
    <property type="match status" value="1"/>
</dbReference>
<organism evidence="5 6">
    <name type="scientific">Banduia mediterranea</name>
    <dbReference type="NCBI Taxonomy" id="3075609"/>
    <lineage>
        <taxon>Bacteria</taxon>
        <taxon>Pseudomonadati</taxon>
        <taxon>Pseudomonadota</taxon>
        <taxon>Gammaproteobacteria</taxon>
        <taxon>Nevskiales</taxon>
        <taxon>Algiphilaceae</taxon>
        <taxon>Banduia</taxon>
    </lineage>
</organism>
<dbReference type="InterPro" id="IPR011990">
    <property type="entry name" value="TPR-like_helical_dom_sf"/>
</dbReference>
<dbReference type="RefSeq" id="WP_311366676.1">
    <property type="nucleotide sequence ID" value="NZ_JAVRIC010000045.1"/>
</dbReference>
<dbReference type="SUPFAM" id="SSF48452">
    <property type="entry name" value="TPR-like"/>
    <property type="match status" value="1"/>
</dbReference>
<keyword evidence="2" id="KW-0238">DNA-binding</keyword>
<accession>A0ABU2WN29</accession>
<dbReference type="InterPro" id="IPR000792">
    <property type="entry name" value="Tscrpt_reg_LuxR_C"/>
</dbReference>
<dbReference type="PANTHER" id="PTHR44688">
    <property type="entry name" value="DNA-BINDING TRANSCRIPTIONAL ACTIVATOR DEVR_DOSR"/>
    <property type="match status" value="1"/>
</dbReference>
<gene>
    <name evidence="5" type="ORF">RM530_18145</name>
</gene>
<evidence type="ECO:0000256" key="3">
    <source>
        <dbReference type="ARBA" id="ARBA00023163"/>
    </source>
</evidence>
<evidence type="ECO:0000256" key="1">
    <source>
        <dbReference type="ARBA" id="ARBA00023015"/>
    </source>
</evidence>
<feature type="domain" description="HTH luxR-type" evidence="4">
    <location>
        <begin position="787"/>
        <end position="852"/>
    </location>
</feature>
<proteinExistence type="predicted"/>
<dbReference type="SUPFAM" id="SSF46894">
    <property type="entry name" value="C-terminal effector domain of the bipartite response regulators"/>
    <property type="match status" value="1"/>
</dbReference>
<keyword evidence="3" id="KW-0804">Transcription</keyword>
<protein>
    <submittedName>
        <fullName evidence="5">LuxR C-terminal-related transcriptional regulator</fullName>
    </submittedName>
</protein>
<evidence type="ECO:0000313" key="5">
    <source>
        <dbReference type="EMBL" id="MDT0499266.1"/>
    </source>
</evidence>
<dbReference type="InterPro" id="IPR016032">
    <property type="entry name" value="Sig_transdc_resp-reg_C-effctor"/>
</dbReference>
<dbReference type="PANTHER" id="PTHR44688:SF16">
    <property type="entry name" value="DNA-BINDING TRANSCRIPTIONAL ACTIVATOR DEVR_DOSR"/>
    <property type="match status" value="1"/>
</dbReference>
<dbReference type="Pfam" id="PF00196">
    <property type="entry name" value="GerE"/>
    <property type="match status" value="1"/>
</dbReference>
<dbReference type="SUPFAM" id="SSF52540">
    <property type="entry name" value="P-loop containing nucleoside triphosphate hydrolases"/>
    <property type="match status" value="1"/>
</dbReference>
<dbReference type="InterPro" id="IPR049945">
    <property type="entry name" value="AAA_22"/>
</dbReference>